<dbReference type="AlphaFoldDB" id="A0AAV7RG03"/>
<evidence type="ECO:0000313" key="3">
    <source>
        <dbReference type="Proteomes" id="UP001066276"/>
    </source>
</evidence>
<proteinExistence type="predicted"/>
<dbReference type="Proteomes" id="UP001066276">
    <property type="component" value="Chromosome 5"/>
</dbReference>
<gene>
    <name evidence="2" type="ORF">NDU88_003717</name>
</gene>
<feature type="region of interest" description="Disordered" evidence="1">
    <location>
        <begin position="1"/>
        <end position="31"/>
    </location>
</feature>
<reference evidence="2" key="1">
    <citation type="journal article" date="2022" name="bioRxiv">
        <title>Sequencing and chromosome-scale assembly of the giantPleurodeles waltlgenome.</title>
        <authorList>
            <person name="Brown T."/>
            <person name="Elewa A."/>
            <person name="Iarovenko S."/>
            <person name="Subramanian E."/>
            <person name="Araus A.J."/>
            <person name="Petzold A."/>
            <person name="Susuki M."/>
            <person name="Suzuki K.-i.T."/>
            <person name="Hayashi T."/>
            <person name="Toyoda A."/>
            <person name="Oliveira C."/>
            <person name="Osipova E."/>
            <person name="Leigh N.D."/>
            <person name="Simon A."/>
            <person name="Yun M.H."/>
        </authorList>
    </citation>
    <scope>NUCLEOTIDE SEQUENCE</scope>
    <source>
        <strain evidence="2">20211129_DDA</strain>
        <tissue evidence="2">Liver</tissue>
    </source>
</reference>
<protein>
    <submittedName>
        <fullName evidence="2">Uncharacterized protein</fullName>
    </submittedName>
</protein>
<evidence type="ECO:0000256" key="1">
    <source>
        <dbReference type="SAM" id="MobiDB-lite"/>
    </source>
</evidence>
<name>A0AAV7RG03_PLEWA</name>
<feature type="compositionally biased region" description="Basic and acidic residues" evidence="1">
    <location>
        <begin position="1"/>
        <end position="24"/>
    </location>
</feature>
<keyword evidence="3" id="KW-1185">Reference proteome</keyword>
<sequence>MAEQKREIQSAESEGKAQKLEAQRRRGWQSKAGYTKCRIRGNSAEIEEQRRRGWQSKVGNTKWRGRIEGTDSRGTEHWVGTYQCRWTPGKRTGLRTRDQSRWRGWGEALQQGGAVGAGERALAERSGFS</sequence>
<evidence type="ECO:0000313" key="2">
    <source>
        <dbReference type="EMBL" id="KAJ1150930.1"/>
    </source>
</evidence>
<organism evidence="2 3">
    <name type="scientific">Pleurodeles waltl</name>
    <name type="common">Iberian ribbed newt</name>
    <dbReference type="NCBI Taxonomy" id="8319"/>
    <lineage>
        <taxon>Eukaryota</taxon>
        <taxon>Metazoa</taxon>
        <taxon>Chordata</taxon>
        <taxon>Craniata</taxon>
        <taxon>Vertebrata</taxon>
        <taxon>Euteleostomi</taxon>
        <taxon>Amphibia</taxon>
        <taxon>Batrachia</taxon>
        <taxon>Caudata</taxon>
        <taxon>Salamandroidea</taxon>
        <taxon>Salamandridae</taxon>
        <taxon>Pleurodelinae</taxon>
        <taxon>Pleurodeles</taxon>
    </lineage>
</organism>
<accession>A0AAV7RG03</accession>
<comment type="caution">
    <text evidence="2">The sequence shown here is derived from an EMBL/GenBank/DDBJ whole genome shotgun (WGS) entry which is preliminary data.</text>
</comment>
<dbReference type="EMBL" id="JANPWB010000009">
    <property type="protein sequence ID" value="KAJ1150930.1"/>
    <property type="molecule type" value="Genomic_DNA"/>
</dbReference>